<gene>
    <name evidence="1" type="ORF">VTL71DRAFT_2545</name>
</gene>
<reference evidence="1 2" key="1">
    <citation type="journal article" date="2024" name="Commun. Biol.">
        <title>Comparative genomic analysis of thermophilic fungi reveals convergent evolutionary adaptations and gene losses.</title>
        <authorList>
            <person name="Steindorff A.S."/>
            <person name="Aguilar-Pontes M.V."/>
            <person name="Robinson A.J."/>
            <person name="Andreopoulos B."/>
            <person name="LaButti K."/>
            <person name="Kuo A."/>
            <person name="Mondo S."/>
            <person name="Riley R."/>
            <person name="Otillar R."/>
            <person name="Haridas S."/>
            <person name="Lipzen A."/>
            <person name="Grimwood J."/>
            <person name="Schmutz J."/>
            <person name="Clum A."/>
            <person name="Reid I.D."/>
            <person name="Moisan M.C."/>
            <person name="Butler G."/>
            <person name="Nguyen T.T.M."/>
            <person name="Dewar K."/>
            <person name="Conant G."/>
            <person name="Drula E."/>
            <person name="Henrissat B."/>
            <person name="Hansel C."/>
            <person name="Singer S."/>
            <person name="Hutchinson M.I."/>
            <person name="de Vries R.P."/>
            <person name="Natvig D.O."/>
            <person name="Powell A.J."/>
            <person name="Tsang A."/>
            <person name="Grigoriev I.V."/>
        </authorList>
    </citation>
    <scope>NUCLEOTIDE SEQUENCE [LARGE SCALE GENOMIC DNA]</scope>
    <source>
        <strain evidence="1 2">CBS 494.80</strain>
    </source>
</reference>
<sequence length="161" mass="17690">MIAFDLCAFFYFTSSAIRDSLPDLPIFGYDGDIPIWEMVAGGVCLGWWHCLGCICLLFLCTVDTFSSLLCCASVGSLVVDFRAAIIVPTSGSFMQPRLASSKDLIGWELDGGIETWHTHVNTKTAGWTGAQHSTAQWHSRPALLLSAVWWRLWKLGLCALG</sequence>
<dbReference type="EMBL" id="JAZHXI010000011">
    <property type="protein sequence ID" value="KAL2066474.1"/>
    <property type="molecule type" value="Genomic_DNA"/>
</dbReference>
<name>A0ABR4C967_9HELO</name>
<evidence type="ECO:0000313" key="2">
    <source>
        <dbReference type="Proteomes" id="UP001595075"/>
    </source>
</evidence>
<accession>A0ABR4C967</accession>
<proteinExistence type="predicted"/>
<comment type="caution">
    <text evidence="1">The sequence shown here is derived from an EMBL/GenBank/DDBJ whole genome shotgun (WGS) entry which is preliminary data.</text>
</comment>
<organism evidence="1 2">
    <name type="scientific">Oculimacula yallundae</name>
    <dbReference type="NCBI Taxonomy" id="86028"/>
    <lineage>
        <taxon>Eukaryota</taxon>
        <taxon>Fungi</taxon>
        <taxon>Dikarya</taxon>
        <taxon>Ascomycota</taxon>
        <taxon>Pezizomycotina</taxon>
        <taxon>Leotiomycetes</taxon>
        <taxon>Helotiales</taxon>
        <taxon>Ploettnerulaceae</taxon>
        <taxon>Oculimacula</taxon>
    </lineage>
</organism>
<protein>
    <submittedName>
        <fullName evidence="1">Uncharacterized protein</fullName>
    </submittedName>
</protein>
<evidence type="ECO:0000313" key="1">
    <source>
        <dbReference type="EMBL" id="KAL2066474.1"/>
    </source>
</evidence>
<dbReference type="Proteomes" id="UP001595075">
    <property type="component" value="Unassembled WGS sequence"/>
</dbReference>
<keyword evidence="2" id="KW-1185">Reference proteome</keyword>